<organism evidence="1 2">
    <name type="scientific">Hafnia phage vB_HpaM_SarahDanielle</name>
    <dbReference type="NCBI Taxonomy" id="2836113"/>
    <lineage>
        <taxon>Viruses</taxon>
        <taxon>Duplodnaviria</taxon>
        <taxon>Heunggongvirae</taxon>
        <taxon>Uroviricota</taxon>
        <taxon>Caudoviricetes</taxon>
        <taxon>Andersonviridae</taxon>
        <taxon>Andersonviridae incertae sedis</taxon>
        <taxon>Daniellevirus</taxon>
        <taxon>Daniellevirus danielle</taxon>
    </lineage>
</organism>
<gene>
    <name evidence="1" type="ORF">SARAHDANIELLE_7</name>
</gene>
<sequence length="102" mass="11983">MITMLKYTMEKVLYFADGEKGLHVSIVEPSHSDLSERVMKCLDRHWIVQVAQDDSGWYYKTTLEGTLALIDLQIEWRKRNGKSIENLLERKAFLKMYNNKGD</sequence>
<dbReference type="Proteomes" id="UP000827626">
    <property type="component" value="Segment"/>
</dbReference>
<protein>
    <submittedName>
        <fullName evidence="1">Uncharacterized protein</fullName>
    </submittedName>
</protein>
<proteinExistence type="predicted"/>
<reference evidence="1" key="1">
    <citation type="submission" date="2021-03" db="EMBL/GenBank/DDBJ databases">
        <authorList>
            <person name="Thompson D.W."/>
            <person name="Brown H.M.F."/>
            <person name="Thompson S.D."/>
            <person name="Grose J.H."/>
        </authorList>
    </citation>
    <scope>NUCLEOTIDE SEQUENCE</scope>
</reference>
<dbReference type="EMBL" id="MW749010">
    <property type="protein sequence ID" value="QYA57435.1"/>
    <property type="molecule type" value="Genomic_DNA"/>
</dbReference>
<evidence type="ECO:0000313" key="2">
    <source>
        <dbReference type="Proteomes" id="UP000827626"/>
    </source>
</evidence>
<name>A0AAE8BC28_9CAUD</name>
<keyword evidence="2" id="KW-1185">Reference proteome</keyword>
<accession>A0AAE8BC28</accession>
<evidence type="ECO:0000313" key="1">
    <source>
        <dbReference type="EMBL" id="QYA57435.1"/>
    </source>
</evidence>